<gene>
    <name evidence="2" type="ORF">H1R20_g16310</name>
</gene>
<evidence type="ECO:0000256" key="1">
    <source>
        <dbReference type="SAM" id="MobiDB-lite"/>
    </source>
</evidence>
<keyword evidence="3" id="KW-1185">Reference proteome</keyword>
<dbReference type="AlphaFoldDB" id="A0A9W8M9C6"/>
<feature type="non-terminal residue" evidence="2">
    <location>
        <position position="183"/>
    </location>
</feature>
<feature type="compositionally biased region" description="Pro residues" evidence="1">
    <location>
        <begin position="159"/>
        <end position="183"/>
    </location>
</feature>
<evidence type="ECO:0000313" key="2">
    <source>
        <dbReference type="EMBL" id="KAJ2920783.1"/>
    </source>
</evidence>
<evidence type="ECO:0000313" key="3">
    <source>
        <dbReference type="Proteomes" id="UP001140091"/>
    </source>
</evidence>
<feature type="region of interest" description="Disordered" evidence="1">
    <location>
        <begin position="151"/>
        <end position="183"/>
    </location>
</feature>
<reference evidence="2" key="1">
    <citation type="submission" date="2022-06" db="EMBL/GenBank/DDBJ databases">
        <title>Genome Sequence of Candolleomyces eurysporus.</title>
        <authorList>
            <person name="Buettner E."/>
        </authorList>
    </citation>
    <scope>NUCLEOTIDE SEQUENCE</scope>
    <source>
        <strain evidence="2">VTCC 930004</strain>
    </source>
</reference>
<accession>A0A9W8M9C6</accession>
<comment type="caution">
    <text evidence="2">The sequence shown here is derived from an EMBL/GenBank/DDBJ whole genome shotgun (WGS) entry which is preliminary data.</text>
</comment>
<organism evidence="2 3">
    <name type="scientific">Candolleomyces eurysporus</name>
    <dbReference type="NCBI Taxonomy" id="2828524"/>
    <lineage>
        <taxon>Eukaryota</taxon>
        <taxon>Fungi</taxon>
        <taxon>Dikarya</taxon>
        <taxon>Basidiomycota</taxon>
        <taxon>Agaricomycotina</taxon>
        <taxon>Agaricomycetes</taxon>
        <taxon>Agaricomycetidae</taxon>
        <taxon>Agaricales</taxon>
        <taxon>Agaricineae</taxon>
        <taxon>Psathyrellaceae</taxon>
        <taxon>Candolleomyces</taxon>
    </lineage>
</organism>
<dbReference type="Proteomes" id="UP001140091">
    <property type="component" value="Unassembled WGS sequence"/>
</dbReference>
<protein>
    <submittedName>
        <fullName evidence="2">Uncharacterized protein</fullName>
    </submittedName>
</protein>
<proteinExistence type="predicted"/>
<sequence length="183" mass="19887">MNNLYHEMRHHWEAYRTFQALATQKATLFESSRHFIASYVETLQANQDPFVERLVDKSTLAKLIAEFPNVAYKPKARVASTMQYLDLPPPLEVLPEVAEASSTLGSPFAPIPGINILRRGAQGLNTLHQTPGAGSSSFILRPVFPSPLNPLVASSSPKPLAPPTPIDTIEPPPSTPSAPPPTS</sequence>
<name>A0A9W8M9C6_9AGAR</name>
<dbReference type="EMBL" id="JANBPK010001763">
    <property type="protein sequence ID" value="KAJ2920783.1"/>
    <property type="molecule type" value="Genomic_DNA"/>
</dbReference>